<evidence type="ECO:0000313" key="1">
    <source>
        <dbReference type="EMBL" id="GBC08714.1"/>
    </source>
</evidence>
<organism evidence="1 3">
    <name type="scientific">Rhizophagus clarus</name>
    <dbReference type="NCBI Taxonomy" id="94130"/>
    <lineage>
        <taxon>Eukaryota</taxon>
        <taxon>Fungi</taxon>
        <taxon>Fungi incertae sedis</taxon>
        <taxon>Mucoromycota</taxon>
        <taxon>Glomeromycotina</taxon>
        <taxon>Glomeromycetes</taxon>
        <taxon>Glomerales</taxon>
        <taxon>Glomeraceae</taxon>
        <taxon>Rhizophagus</taxon>
    </lineage>
</organism>
<evidence type="ECO:0000313" key="3">
    <source>
        <dbReference type="Proteomes" id="UP000247702"/>
    </source>
</evidence>
<dbReference type="EMBL" id="BEXD01004241">
    <property type="protein sequence ID" value="GBC08714.1"/>
    <property type="molecule type" value="Genomic_DNA"/>
</dbReference>
<name>A0A2Z6S0M8_9GLOM</name>
<reference evidence="2" key="2">
    <citation type="submission" date="2019-10" db="EMBL/GenBank/DDBJ databases">
        <title>Conservation and host-specific expression of non-tandemly repeated heterogenous ribosome RNA gene in arbuscular mycorrhizal fungi.</title>
        <authorList>
            <person name="Maeda T."/>
            <person name="Kobayashi Y."/>
            <person name="Nakagawa T."/>
            <person name="Ezawa T."/>
            <person name="Yamaguchi K."/>
            <person name="Bino T."/>
            <person name="Nishimoto Y."/>
            <person name="Shigenobu S."/>
            <person name="Kawaguchi M."/>
        </authorList>
    </citation>
    <scope>NUCLEOTIDE SEQUENCE</scope>
    <source>
        <strain evidence="2">HR1</strain>
    </source>
</reference>
<keyword evidence="3" id="KW-1185">Reference proteome</keyword>
<dbReference type="Proteomes" id="UP000247702">
    <property type="component" value="Unassembled WGS sequence"/>
</dbReference>
<dbReference type="STRING" id="94130.A0A2Z6S0M8"/>
<comment type="caution">
    <text evidence="1">The sequence shown here is derived from an EMBL/GenBank/DDBJ whole genome shotgun (WGS) entry which is preliminary data.</text>
</comment>
<reference evidence="1 3" key="1">
    <citation type="submission" date="2017-11" db="EMBL/GenBank/DDBJ databases">
        <title>The genome of Rhizophagus clarus HR1 reveals common genetic basis of auxotrophy among arbuscular mycorrhizal fungi.</title>
        <authorList>
            <person name="Kobayashi Y."/>
        </authorList>
    </citation>
    <scope>NUCLEOTIDE SEQUENCE [LARGE SCALE GENOMIC DNA]</scope>
    <source>
        <strain evidence="1 3">HR1</strain>
    </source>
</reference>
<protein>
    <recommendedName>
        <fullName evidence="4">F-box domain-containing protein</fullName>
    </recommendedName>
</protein>
<gene>
    <name evidence="2" type="ORF">RCL2_000029000</name>
    <name evidence="1" type="ORF">RclHR1_08330007</name>
</gene>
<evidence type="ECO:0008006" key="4">
    <source>
        <dbReference type="Google" id="ProtNLM"/>
    </source>
</evidence>
<dbReference type="Proteomes" id="UP000615446">
    <property type="component" value="Unassembled WGS sequence"/>
</dbReference>
<dbReference type="AlphaFoldDB" id="A0A2Z6S0M8"/>
<evidence type="ECO:0000313" key="2">
    <source>
        <dbReference type="EMBL" id="GES72737.1"/>
    </source>
</evidence>
<dbReference type="EMBL" id="BLAL01000004">
    <property type="protein sequence ID" value="GES72737.1"/>
    <property type="molecule type" value="Genomic_DNA"/>
</dbReference>
<dbReference type="OrthoDB" id="2338937at2759"/>
<accession>A0A2Z6S0M8</accession>
<proteinExistence type="predicted"/>
<sequence length="512" mass="60691">MSCSKILPELTYDIIKHFQNDFPTLHSCILVNRLWCRLAIPLLWENPFSIPTRNYNFFKIYLRNNDLKKKLGGYGVDYDSLSSNNTLFNYLKFLKYLNTWKIISSIERWFVENLKPKNKDLNSVFNLKRLVHKSIFEILIENEVNLHTFEIEIIGHGHSYSYFDDIFKLILQNTNFIYNIENLNIHSGYSANFISNELIKNHMLQLIKLHQNLKKISCYSNYYYNLYQSLLLSKDYNYSSTLTTIILYRVNLNGIIGILELANALDSVHIIKCYHLNSRFVQQIINLAKPFRLKSLFIDVTLKIRVLRSLLRHIGNYLENFGFDTKSISFLDSSLFSQKLLELITKYCKNIKILDFCGFESQITDSMFNLIKNYKHNLNYLSIVLPNRNATAEYSSIVLQNLGQTLPFKLEYLNLSFHIKINDFKIFLKNTQDTFIKKLLIYNEKGQNILPSVKKYIMKKKRVKYLSIYNSHFNNDLISLKDDVKEFRLYNIVVKSYYNLLIDMYEFIKEID</sequence>